<dbReference type="GO" id="GO:0000160">
    <property type="term" value="P:phosphorelay signal transduction system"/>
    <property type="evidence" value="ECO:0007669"/>
    <property type="project" value="UniProtKB-KW"/>
</dbReference>
<evidence type="ECO:0000313" key="7">
    <source>
        <dbReference type="Proteomes" id="UP000547674"/>
    </source>
</evidence>
<feature type="region of interest" description="Disordered" evidence="4">
    <location>
        <begin position="144"/>
        <end position="266"/>
    </location>
</feature>
<evidence type="ECO:0000313" key="6">
    <source>
        <dbReference type="EMBL" id="NNF07058.1"/>
    </source>
</evidence>
<dbReference type="InterPro" id="IPR011006">
    <property type="entry name" value="CheY-like_superfamily"/>
</dbReference>
<dbReference type="InterPro" id="IPR001789">
    <property type="entry name" value="Sig_transdc_resp-reg_receiver"/>
</dbReference>
<sequence>MFFPTRLSGIGVQLRTAILSLCLGLLLSSIPFVSASAQPRETTDESVEYLAPPPGIDGKWARVFHELADPLADSLRVKLENAEERRLWVGEELAQEMLLLRWVDDAQLREDTLHRIDVLMAVWRGPEDVLMGPLFRPRELENRDWRASENTESGEPVKVTVTPGEASEGAPLEPGRFTRKRKNKSSDDPDTERAVRSQEGTKKSTKANERFLVAFEKQSNSDGGQSAAVGSKEGIRETSGMIQDVAGGSRNQQRPGLSPQNRMEKTRYAEPEIVVDSESIIQKGLMTLGVAVLAIVALALYRRRPDKVEREQAATKRLLEEKKHLSSSDQGGMIAGSIPSRRMEADTQKTTVKEDPKQRSPLRILMAEDNKVHQKLGLRMLKQLGYEADLAKDGVEAVRAARRDHYDVVLMDVQMPRLNGIGAAKEIREEARQGHAPYIVAVTASDDREGLLAQGMDDFVAKPIRVLELNEALKRAIKVKRPYRSA</sequence>
<evidence type="ECO:0000256" key="4">
    <source>
        <dbReference type="SAM" id="MobiDB-lite"/>
    </source>
</evidence>
<keyword evidence="1 3" id="KW-0597">Phosphoprotein</keyword>
<evidence type="ECO:0000259" key="5">
    <source>
        <dbReference type="PROSITE" id="PS50110"/>
    </source>
</evidence>
<dbReference type="Gene3D" id="3.40.50.2300">
    <property type="match status" value="1"/>
</dbReference>
<dbReference type="PROSITE" id="PS50110">
    <property type="entry name" value="RESPONSE_REGULATORY"/>
    <property type="match status" value="1"/>
</dbReference>
<evidence type="ECO:0000256" key="3">
    <source>
        <dbReference type="PROSITE-ProRule" id="PRU00169"/>
    </source>
</evidence>
<dbReference type="CDD" id="cd17546">
    <property type="entry name" value="REC_hyHK_CKI1_RcsC-like"/>
    <property type="match status" value="1"/>
</dbReference>
<dbReference type="SMART" id="SM00448">
    <property type="entry name" value="REC"/>
    <property type="match status" value="1"/>
</dbReference>
<feature type="modified residue" description="4-aspartylphosphate" evidence="3">
    <location>
        <position position="412"/>
    </location>
</feature>
<dbReference type="SUPFAM" id="SSF52172">
    <property type="entry name" value="CheY-like"/>
    <property type="match status" value="1"/>
</dbReference>
<comment type="caution">
    <text evidence="6">The sequence shown here is derived from an EMBL/GenBank/DDBJ whole genome shotgun (WGS) entry which is preliminary data.</text>
</comment>
<dbReference type="Pfam" id="PF00072">
    <property type="entry name" value="Response_reg"/>
    <property type="match status" value="1"/>
</dbReference>
<dbReference type="EMBL" id="JABDJR010000392">
    <property type="protein sequence ID" value="NNF07058.1"/>
    <property type="molecule type" value="Genomic_DNA"/>
</dbReference>
<gene>
    <name evidence="6" type="ORF">HKN21_09880</name>
</gene>
<dbReference type="Proteomes" id="UP000547674">
    <property type="component" value="Unassembled WGS sequence"/>
</dbReference>
<feature type="compositionally biased region" description="Basic and acidic residues" evidence="4">
    <location>
        <begin position="184"/>
        <end position="209"/>
    </location>
</feature>
<dbReference type="PANTHER" id="PTHR45339:SF1">
    <property type="entry name" value="HYBRID SIGNAL TRANSDUCTION HISTIDINE KINASE J"/>
    <property type="match status" value="1"/>
</dbReference>
<keyword evidence="2" id="KW-0902">Two-component regulatory system</keyword>
<dbReference type="PANTHER" id="PTHR45339">
    <property type="entry name" value="HYBRID SIGNAL TRANSDUCTION HISTIDINE KINASE J"/>
    <property type="match status" value="1"/>
</dbReference>
<reference evidence="6 7" key="1">
    <citation type="submission" date="2020-03" db="EMBL/GenBank/DDBJ databases">
        <title>Metabolic flexibility allows generalist bacteria to become dominant in a frequently disturbed ecosystem.</title>
        <authorList>
            <person name="Chen Y.-J."/>
            <person name="Leung P.M."/>
            <person name="Bay S.K."/>
            <person name="Hugenholtz P."/>
            <person name="Kessler A.J."/>
            <person name="Shelley G."/>
            <person name="Waite D.W."/>
            <person name="Cook P.L."/>
            <person name="Greening C."/>
        </authorList>
    </citation>
    <scope>NUCLEOTIDE SEQUENCE [LARGE SCALE GENOMIC DNA]</scope>
    <source>
        <strain evidence="6">SS_bin_28</strain>
    </source>
</reference>
<accession>A0A7Y2H2V5</accession>
<feature type="compositionally biased region" description="Polar residues" evidence="4">
    <location>
        <begin position="249"/>
        <end position="261"/>
    </location>
</feature>
<organism evidence="6 7">
    <name type="scientific">Eiseniibacteriota bacterium</name>
    <dbReference type="NCBI Taxonomy" id="2212470"/>
    <lineage>
        <taxon>Bacteria</taxon>
        <taxon>Candidatus Eiseniibacteriota</taxon>
    </lineage>
</organism>
<dbReference type="AlphaFoldDB" id="A0A7Y2H2V5"/>
<name>A0A7Y2H2V5_UNCEI</name>
<evidence type="ECO:0000256" key="1">
    <source>
        <dbReference type="ARBA" id="ARBA00022553"/>
    </source>
</evidence>
<proteinExistence type="predicted"/>
<evidence type="ECO:0000256" key="2">
    <source>
        <dbReference type="ARBA" id="ARBA00023012"/>
    </source>
</evidence>
<feature type="domain" description="Response regulatory" evidence="5">
    <location>
        <begin position="363"/>
        <end position="477"/>
    </location>
</feature>
<protein>
    <submittedName>
        <fullName evidence="6">Response regulator</fullName>
    </submittedName>
</protein>